<dbReference type="SUPFAM" id="SSF54427">
    <property type="entry name" value="NTF2-like"/>
    <property type="match status" value="1"/>
</dbReference>
<evidence type="ECO:0000313" key="1">
    <source>
        <dbReference type="EMBL" id="GAA4238428.1"/>
    </source>
</evidence>
<proteinExistence type="predicted"/>
<dbReference type="InterPro" id="IPR032710">
    <property type="entry name" value="NTF2-like_dom_sf"/>
</dbReference>
<dbReference type="RefSeq" id="WP_344901895.1">
    <property type="nucleotide sequence ID" value="NZ_BAABAS010000020.1"/>
</dbReference>
<accession>A0ABP8CET9</accession>
<name>A0ABP8CET9_9ACTN</name>
<organism evidence="1 2">
    <name type="scientific">Actinomadura meridiana</name>
    <dbReference type="NCBI Taxonomy" id="559626"/>
    <lineage>
        <taxon>Bacteria</taxon>
        <taxon>Bacillati</taxon>
        <taxon>Actinomycetota</taxon>
        <taxon>Actinomycetes</taxon>
        <taxon>Streptosporangiales</taxon>
        <taxon>Thermomonosporaceae</taxon>
        <taxon>Actinomadura</taxon>
    </lineage>
</organism>
<dbReference type="Pfam" id="PF07366">
    <property type="entry name" value="SnoaL"/>
    <property type="match status" value="1"/>
</dbReference>
<sequence length="148" mass="16847">MTQQFTRDELVARLVRAGELEVSGEDPVETATYFDTEKFRFHGPDGSEADFDGLNDYFAAIRAAFDDRSIRRGIVVAEGDHMACQTWIEGTFVREFTQSPAGPVRPNGERVVFDLINIFRFDDQGRLIEEWVRTDNRGLLRQLGAEGR</sequence>
<reference evidence="2" key="1">
    <citation type="journal article" date="2019" name="Int. J. Syst. Evol. Microbiol.">
        <title>The Global Catalogue of Microorganisms (GCM) 10K type strain sequencing project: providing services to taxonomists for standard genome sequencing and annotation.</title>
        <authorList>
            <consortium name="The Broad Institute Genomics Platform"/>
            <consortium name="The Broad Institute Genome Sequencing Center for Infectious Disease"/>
            <person name="Wu L."/>
            <person name="Ma J."/>
        </authorList>
    </citation>
    <scope>NUCLEOTIDE SEQUENCE [LARGE SCALE GENOMIC DNA]</scope>
    <source>
        <strain evidence="2">JCM 17440</strain>
    </source>
</reference>
<dbReference type="InterPro" id="IPR009959">
    <property type="entry name" value="Cyclase_SnoaL-like"/>
</dbReference>
<dbReference type="Gene3D" id="3.10.450.50">
    <property type="match status" value="1"/>
</dbReference>
<gene>
    <name evidence="1" type="ORF">GCM10022254_54330</name>
</gene>
<dbReference type="EMBL" id="BAABAS010000020">
    <property type="protein sequence ID" value="GAA4238428.1"/>
    <property type="molecule type" value="Genomic_DNA"/>
</dbReference>
<evidence type="ECO:0000313" key="2">
    <source>
        <dbReference type="Proteomes" id="UP001501710"/>
    </source>
</evidence>
<keyword evidence="2" id="KW-1185">Reference proteome</keyword>
<evidence type="ECO:0008006" key="3">
    <source>
        <dbReference type="Google" id="ProtNLM"/>
    </source>
</evidence>
<comment type="caution">
    <text evidence="1">The sequence shown here is derived from an EMBL/GenBank/DDBJ whole genome shotgun (WGS) entry which is preliminary data.</text>
</comment>
<dbReference type="Proteomes" id="UP001501710">
    <property type="component" value="Unassembled WGS sequence"/>
</dbReference>
<protein>
    <recommendedName>
        <fullName evidence="3">Ester cyclase</fullName>
    </recommendedName>
</protein>